<sequence length="173" mass="18765">MILLAATGHYSDPVFPCLLYQTAIVLTQLATAPSTSAAFPLPFQQIATVLNQCSPTPQKELGHSSFNPVFTCSLHHGSLSPLPVNCPLCKFTDSGYCSDPVVLYPSTSFLSQLPHREYTIQAIDLTQLQQEIWVVVLTQCSSASSNRDVPLPPATGRFQQIATALIQNPACLF</sequence>
<protein>
    <submittedName>
        <fullName evidence="1">Uncharacterized protein</fullName>
    </submittedName>
</protein>
<dbReference type="EMBL" id="ML179039">
    <property type="protein sequence ID" value="THV07116.1"/>
    <property type="molecule type" value="Genomic_DNA"/>
</dbReference>
<accession>A0A4V4HIM5</accession>
<evidence type="ECO:0000313" key="1">
    <source>
        <dbReference type="EMBL" id="THV07116.1"/>
    </source>
</evidence>
<name>A0A4V4HIM5_DENBC</name>
<dbReference type="Proteomes" id="UP000297245">
    <property type="component" value="Unassembled WGS sequence"/>
</dbReference>
<organism evidence="1 2">
    <name type="scientific">Dendrothele bispora (strain CBS 962.96)</name>
    <dbReference type="NCBI Taxonomy" id="1314807"/>
    <lineage>
        <taxon>Eukaryota</taxon>
        <taxon>Fungi</taxon>
        <taxon>Dikarya</taxon>
        <taxon>Basidiomycota</taxon>
        <taxon>Agaricomycotina</taxon>
        <taxon>Agaricomycetes</taxon>
        <taxon>Agaricomycetidae</taxon>
        <taxon>Agaricales</taxon>
        <taxon>Agaricales incertae sedis</taxon>
        <taxon>Dendrothele</taxon>
    </lineage>
</organism>
<evidence type="ECO:0000313" key="2">
    <source>
        <dbReference type="Proteomes" id="UP000297245"/>
    </source>
</evidence>
<proteinExistence type="predicted"/>
<reference evidence="1 2" key="1">
    <citation type="journal article" date="2019" name="Nat. Ecol. Evol.">
        <title>Megaphylogeny resolves global patterns of mushroom evolution.</title>
        <authorList>
            <person name="Varga T."/>
            <person name="Krizsan K."/>
            <person name="Foldi C."/>
            <person name="Dima B."/>
            <person name="Sanchez-Garcia M."/>
            <person name="Sanchez-Ramirez S."/>
            <person name="Szollosi G.J."/>
            <person name="Szarkandi J.G."/>
            <person name="Papp V."/>
            <person name="Albert L."/>
            <person name="Andreopoulos W."/>
            <person name="Angelini C."/>
            <person name="Antonin V."/>
            <person name="Barry K.W."/>
            <person name="Bougher N.L."/>
            <person name="Buchanan P."/>
            <person name="Buyck B."/>
            <person name="Bense V."/>
            <person name="Catcheside P."/>
            <person name="Chovatia M."/>
            <person name="Cooper J."/>
            <person name="Damon W."/>
            <person name="Desjardin D."/>
            <person name="Finy P."/>
            <person name="Geml J."/>
            <person name="Haridas S."/>
            <person name="Hughes K."/>
            <person name="Justo A."/>
            <person name="Karasinski D."/>
            <person name="Kautmanova I."/>
            <person name="Kiss B."/>
            <person name="Kocsube S."/>
            <person name="Kotiranta H."/>
            <person name="LaButti K.M."/>
            <person name="Lechner B.E."/>
            <person name="Liimatainen K."/>
            <person name="Lipzen A."/>
            <person name="Lukacs Z."/>
            <person name="Mihaltcheva S."/>
            <person name="Morgado L.N."/>
            <person name="Niskanen T."/>
            <person name="Noordeloos M.E."/>
            <person name="Ohm R.A."/>
            <person name="Ortiz-Santana B."/>
            <person name="Ovrebo C."/>
            <person name="Racz N."/>
            <person name="Riley R."/>
            <person name="Savchenko A."/>
            <person name="Shiryaev A."/>
            <person name="Soop K."/>
            <person name="Spirin V."/>
            <person name="Szebenyi C."/>
            <person name="Tomsovsky M."/>
            <person name="Tulloss R.E."/>
            <person name="Uehling J."/>
            <person name="Grigoriev I.V."/>
            <person name="Vagvolgyi C."/>
            <person name="Papp T."/>
            <person name="Martin F.M."/>
            <person name="Miettinen O."/>
            <person name="Hibbett D.S."/>
            <person name="Nagy L.G."/>
        </authorList>
    </citation>
    <scope>NUCLEOTIDE SEQUENCE [LARGE SCALE GENOMIC DNA]</scope>
    <source>
        <strain evidence="1 2">CBS 962.96</strain>
    </source>
</reference>
<gene>
    <name evidence="1" type="ORF">K435DRAFT_788886</name>
</gene>
<keyword evidence="2" id="KW-1185">Reference proteome</keyword>
<dbReference type="AlphaFoldDB" id="A0A4V4HIM5"/>